<dbReference type="InterPro" id="IPR005122">
    <property type="entry name" value="Uracil-DNA_glycosylase-like"/>
</dbReference>
<dbReference type="PANTHER" id="PTHR13235:SF2">
    <property type="entry name" value="SINGLE-STRAND SELECTIVE MONOFUNCTIONAL URACIL DNA GLYCOSYLASE"/>
    <property type="match status" value="1"/>
</dbReference>
<accession>A0A8B7XX97</accession>
<dbReference type="GO" id="GO:0006284">
    <property type="term" value="P:base-excision repair"/>
    <property type="evidence" value="ECO:0007669"/>
    <property type="project" value="InterPro"/>
</dbReference>
<evidence type="ECO:0000256" key="5">
    <source>
        <dbReference type="ARBA" id="ARBA00023125"/>
    </source>
</evidence>
<keyword evidence="4" id="KW-0378">Hydrolase</keyword>
<gene>
    <name evidence="10" type="primary">LOC110976035</name>
</gene>
<feature type="domain" description="Uracil-DNA glycosylase-like" evidence="8">
    <location>
        <begin position="137"/>
        <end position="314"/>
    </location>
</feature>
<name>A0A8B7XX97_ACAPL</name>
<evidence type="ECO:0000313" key="9">
    <source>
        <dbReference type="Proteomes" id="UP000694845"/>
    </source>
</evidence>
<dbReference type="OrthoDB" id="408702at2759"/>
<dbReference type="AlphaFoldDB" id="A0A8B7XX97"/>
<dbReference type="KEGG" id="aplc:110976035"/>
<dbReference type="PANTHER" id="PTHR13235">
    <property type="entry name" value="SINGLE-STRAND SELECTIVE MONOFUNCTIONAL URACIL DNA GLYCOSYLASE"/>
    <property type="match status" value="1"/>
</dbReference>
<keyword evidence="3" id="KW-0227">DNA damage</keyword>
<dbReference type="Proteomes" id="UP000694845">
    <property type="component" value="Unplaced"/>
</dbReference>
<dbReference type="GO" id="GO:0005634">
    <property type="term" value="C:nucleus"/>
    <property type="evidence" value="ECO:0007669"/>
    <property type="project" value="UniProtKB-SubCell"/>
</dbReference>
<evidence type="ECO:0000256" key="4">
    <source>
        <dbReference type="ARBA" id="ARBA00022801"/>
    </source>
</evidence>
<proteinExistence type="inferred from homology"/>
<dbReference type="Pfam" id="PF03167">
    <property type="entry name" value="UDG"/>
    <property type="match status" value="1"/>
</dbReference>
<evidence type="ECO:0000256" key="1">
    <source>
        <dbReference type="ARBA" id="ARBA00004123"/>
    </source>
</evidence>
<keyword evidence="5" id="KW-0238">DNA-binding</keyword>
<dbReference type="InterPro" id="IPR039134">
    <property type="entry name" value="SMUG1"/>
</dbReference>
<protein>
    <submittedName>
        <fullName evidence="10">Single-strand selective monofunctional uracil DNA glycosylase-like isoform X1</fullName>
    </submittedName>
</protein>
<keyword evidence="6" id="KW-0234">DNA repair</keyword>
<sequence>MYGRPGVSRASVALVSRRHVFDLLVTMPRKRTAARDQNEVSAKMVKSNQEDEIDGATGAHLWQDGVNAMGDAASAIAPATTSNVTTPSSGGIADRFLSELVAPFNRDVAGMEFGKPVEYVYNPLEYASEPHEDYIRKYCNSTKDILFLGMNPGPFGMAQNGVPFGEHDSVVNFLGITGNVGKPPKEHPKRQIVGLSCDRKEVSGSRFWGLWKTLCGTPEAFFRHAFVYNHCSLVFMSETGKNITPADMLVGARKELVELCDTFICKMVQLLEAKVVVGIGKFAEERAKRALQAGGVEGVRVVTIMHPSPINPAANKGWDQAVTKQLVELDLLQYFKK</sequence>
<dbReference type="FunFam" id="3.40.470.10:FF:000005">
    <property type="entry name" value="Single-strand selective monofunctional uracil DNA glycosylase"/>
    <property type="match status" value="1"/>
</dbReference>
<reference evidence="10" key="1">
    <citation type="submission" date="2025-08" db="UniProtKB">
        <authorList>
            <consortium name="RefSeq"/>
        </authorList>
    </citation>
    <scope>IDENTIFICATION</scope>
</reference>
<dbReference type="SUPFAM" id="SSF52141">
    <property type="entry name" value="Uracil-DNA glycosylase-like"/>
    <property type="match status" value="1"/>
</dbReference>
<organism evidence="9 10">
    <name type="scientific">Acanthaster planci</name>
    <name type="common">Crown-of-thorns starfish</name>
    <dbReference type="NCBI Taxonomy" id="133434"/>
    <lineage>
        <taxon>Eukaryota</taxon>
        <taxon>Metazoa</taxon>
        <taxon>Echinodermata</taxon>
        <taxon>Eleutherozoa</taxon>
        <taxon>Asterozoa</taxon>
        <taxon>Asteroidea</taxon>
        <taxon>Valvatacea</taxon>
        <taxon>Valvatida</taxon>
        <taxon>Acanthasteridae</taxon>
        <taxon>Acanthaster</taxon>
    </lineage>
</organism>
<dbReference type="GO" id="GO:0017065">
    <property type="term" value="F:single-strand selective uracil DNA N-glycosylase activity"/>
    <property type="evidence" value="ECO:0007669"/>
    <property type="project" value="InterPro"/>
</dbReference>
<dbReference type="GeneID" id="110976035"/>
<dbReference type="Gene3D" id="3.40.470.10">
    <property type="entry name" value="Uracil-DNA glycosylase-like domain"/>
    <property type="match status" value="1"/>
</dbReference>
<dbReference type="GO" id="GO:0000703">
    <property type="term" value="F:oxidized pyrimidine nucleobase lesion DNA N-glycosylase activity"/>
    <property type="evidence" value="ECO:0007669"/>
    <property type="project" value="TreeGrafter"/>
</dbReference>
<evidence type="ECO:0000256" key="7">
    <source>
        <dbReference type="ARBA" id="ARBA00023242"/>
    </source>
</evidence>
<comment type="subcellular location">
    <subcellularLocation>
        <location evidence="1">Nucleus</location>
    </subcellularLocation>
</comment>
<evidence type="ECO:0000256" key="2">
    <source>
        <dbReference type="ARBA" id="ARBA00007889"/>
    </source>
</evidence>
<evidence type="ECO:0000256" key="3">
    <source>
        <dbReference type="ARBA" id="ARBA00022763"/>
    </source>
</evidence>
<comment type="similarity">
    <text evidence="2">Belongs to the uracil-DNA glycosylase (UDG) superfamily. SMUG1 family.</text>
</comment>
<evidence type="ECO:0000313" key="10">
    <source>
        <dbReference type="RefSeq" id="XP_022084665.1"/>
    </source>
</evidence>
<keyword evidence="7" id="KW-0539">Nucleus</keyword>
<keyword evidence="9" id="KW-1185">Reference proteome</keyword>
<dbReference type="CTD" id="23583"/>
<dbReference type="InterPro" id="IPR036895">
    <property type="entry name" value="Uracil-DNA_glycosylase-like_sf"/>
</dbReference>
<dbReference type="RefSeq" id="XP_022084665.1">
    <property type="nucleotide sequence ID" value="XM_022228973.1"/>
</dbReference>
<dbReference type="GO" id="GO:0003677">
    <property type="term" value="F:DNA binding"/>
    <property type="evidence" value="ECO:0007669"/>
    <property type="project" value="UniProtKB-KW"/>
</dbReference>
<evidence type="ECO:0000256" key="6">
    <source>
        <dbReference type="ARBA" id="ARBA00023204"/>
    </source>
</evidence>
<dbReference type="CDD" id="cd19374">
    <property type="entry name" value="UDG-F3_SMUG1-like"/>
    <property type="match status" value="1"/>
</dbReference>
<evidence type="ECO:0000259" key="8">
    <source>
        <dbReference type="Pfam" id="PF03167"/>
    </source>
</evidence>